<evidence type="ECO:0000256" key="5">
    <source>
        <dbReference type="ARBA" id="ARBA00023002"/>
    </source>
</evidence>
<sequence length="340" mass="36094">MSHPSTPQSPTSSPSTPGTPAPTGPGTDSLEVVVIERRTVAHDVVELTLARPDRSVLPPWAPGAHLDLVLAEDLVRQYSLCGTPEERSTFMIAVRREAPGRGGSARVHDDLRVGARVRVRPPRNHFPLVRAAGYVLVAGGIGITPMLALARAAAASGRSWQLHYCGRGADRMPYAGDLVAAWPGQITLHDSVTEGRWDPRTALSGLERGTAVYCCGPTGLLSAVEEAVAPLPAVDVFTERFVPPAPDTAATARPFEVHLATSGRTLSVPTDRSILDVVEEADLLAASSCREGICGTCEVEVVSGEIEHRDAVLTPEERAEGETMMICVSRACGPRLVLDL</sequence>
<dbReference type="CDD" id="cd00207">
    <property type="entry name" value="fer2"/>
    <property type="match status" value="1"/>
</dbReference>
<dbReference type="SUPFAM" id="SSF52343">
    <property type="entry name" value="Ferredoxin reductase-like, C-terminal NADP-linked domain"/>
    <property type="match status" value="1"/>
</dbReference>
<dbReference type="PRINTS" id="PR00409">
    <property type="entry name" value="PHDIOXRDTASE"/>
</dbReference>
<dbReference type="InterPro" id="IPR006058">
    <property type="entry name" value="2Fe2S_fd_BS"/>
</dbReference>
<dbReference type="Gene3D" id="2.40.30.10">
    <property type="entry name" value="Translation factors"/>
    <property type="match status" value="1"/>
</dbReference>
<organism evidence="9 10">
    <name type="scientific">Rhodococcus triatomae</name>
    <dbReference type="NCBI Taxonomy" id="300028"/>
    <lineage>
        <taxon>Bacteria</taxon>
        <taxon>Bacillati</taxon>
        <taxon>Actinomycetota</taxon>
        <taxon>Actinomycetes</taxon>
        <taxon>Mycobacteriales</taxon>
        <taxon>Nocardiaceae</taxon>
        <taxon>Rhodococcus</taxon>
    </lineage>
</organism>
<evidence type="ECO:0000313" key="9">
    <source>
        <dbReference type="EMBL" id="SDI50381.1"/>
    </source>
</evidence>
<keyword evidence="5" id="KW-0560">Oxidoreductase</keyword>
<keyword evidence="10" id="KW-1185">Reference proteome</keyword>
<feature type="region of interest" description="Disordered" evidence="8">
    <location>
        <begin position="1"/>
        <end position="28"/>
    </location>
</feature>
<dbReference type="PROSITE" id="PS00197">
    <property type="entry name" value="2FE2S_FER_1"/>
    <property type="match status" value="1"/>
</dbReference>
<evidence type="ECO:0000313" key="10">
    <source>
        <dbReference type="Proteomes" id="UP000183263"/>
    </source>
</evidence>
<dbReference type="AlphaFoldDB" id="A0A1G8L463"/>
<dbReference type="InterPro" id="IPR039261">
    <property type="entry name" value="FNR_nucleotide-bd"/>
</dbReference>
<dbReference type="Gene3D" id="3.40.50.80">
    <property type="entry name" value="Nucleotide-binding domain of ferredoxin-NADP reductase (FNR) module"/>
    <property type="match status" value="1"/>
</dbReference>
<evidence type="ECO:0000256" key="3">
    <source>
        <dbReference type="ARBA" id="ARBA00022714"/>
    </source>
</evidence>
<dbReference type="RefSeq" id="WP_083343135.1">
    <property type="nucleotide sequence ID" value="NZ_CP048813.1"/>
</dbReference>
<evidence type="ECO:0000256" key="7">
    <source>
        <dbReference type="ARBA" id="ARBA00023014"/>
    </source>
</evidence>
<dbReference type="PANTHER" id="PTHR47354">
    <property type="entry name" value="NADH OXIDOREDUCTASE HCR"/>
    <property type="match status" value="1"/>
</dbReference>
<dbReference type="GO" id="GO:0016491">
    <property type="term" value="F:oxidoreductase activity"/>
    <property type="evidence" value="ECO:0007669"/>
    <property type="project" value="UniProtKB-KW"/>
</dbReference>
<accession>A0A1G8L463</accession>
<keyword evidence="2" id="KW-0285">Flavoprotein</keyword>
<dbReference type="InterPro" id="IPR017938">
    <property type="entry name" value="Riboflavin_synthase-like_b-brl"/>
</dbReference>
<dbReference type="PANTHER" id="PTHR47354:SF1">
    <property type="entry name" value="CARNITINE MONOOXYGENASE REDUCTASE SUBUNIT"/>
    <property type="match status" value="1"/>
</dbReference>
<keyword evidence="3" id="KW-0001">2Fe-2S</keyword>
<name>A0A1G8L463_9NOCA</name>
<gene>
    <name evidence="9" type="ORF">SAMN05444695_10854</name>
</gene>
<protein>
    <submittedName>
        <fullName evidence="9">Ferredoxin-NADP reductase</fullName>
    </submittedName>
</protein>
<evidence type="ECO:0000256" key="2">
    <source>
        <dbReference type="ARBA" id="ARBA00022630"/>
    </source>
</evidence>
<dbReference type="EMBL" id="FNDN01000008">
    <property type="protein sequence ID" value="SDI50381.1"/>
    <property type="molecule type" value="Genomic_DNA"/>
</dbReference>
<dbReference type="SUPFAM" id="SSF63380">
    <property type="entry name" value="Riboflavin synthase domain-like"/>
    <property type="match status" value="1"/>
</dbReference>
<dbReference type="SUPFAM" id="SSF54292">
    <property type="entry name" value="2Fe-2S ferredoxin-like"/>
    <property type="match status" value="1"/>
</dbReference>
<keyword evidence="4" id="KW-0479">Metal-binding</keyword>
<dbReference type="InterPro" id="IPR001041">
    <property type="entry name" value="2Fe-2S_ferredoxin-type"/>
</dbReference>
<comment type="cofactor">
    <cofactor evidence="1">
        <name>FAD</name>
        <dbReference type="ChEBI" id="CHEBI:57692"/>
    </cofactor>
</comment>
<dbReference type="PROSITE" id="PS51384">
    <property type="entry name" value="FAD_FR"/>
    <property type="match status" value="1"/>
</dbReference>
<dbReference type="Pfam" id="PF00111">
    <property type="entry name" value="Fer2"/>
    <property type="match status" value="1"/>
</dbReference>
<reference evidence="9 10" key="1">
    <citation type="submission" date="2016-10" db="EMBL/GenBank/DDBJ databases">
        <authorList>
            <person name="de Groot N.N."/>
        </authorList>
    </citation>
    <scope>NUCLEOTIDE SEQUENCE [LARGE SCALE GENOMIC DNA]</scope>
    <source>
        <strain evidence="9 10">DSM 44892</strain>
    </source>
</reference>
<keyword evidence="7" id="KW-0411">Iron-sulfur</keyword>
<proteinExistence type="predicted"/>
<keyword evidence="6" id="KW-0408">Iron</keyword>
<dbReference type="Proteomes" id="UP000183263">
    <property type="component" value="Unassembled WGS sequence"/>
</dbReference>
<dbReference type="InterPro" id="IPR017927">
    <property type="entry name" value="FAD-bd_FR_type"/>
</dbReference>
<dbReference type="PROSITE" id="PS51085">
    <property type="entry name" value="2FE2S_FER_2"/>
    <property type="match status" value="1"/>
</dbReference>
<dbReference type="CDD" id="cd06185">
    <property type="entry name" value="PDR_like"/>
    <property type="match status" value="1"/>
</dbReference>
<dbReference type="Gene3D" id="3.10.20.30">
    <property type="match status" value="1"/>
</dbReference>
<dbReference type="InterPro" id="IPR036010">
    <property type="entry name" value="2Fe-2S_ferredoxin-like_sf"/>
</dbReference>
<dbReference type="GO" id="GO:0046872">
    <property type="term" value="F:metal ion binding"/>
    <property type="evidence" value="ECO:0007669"/>
    <property type="project" value="UniProtKB-KW"/>
</dbReference>
<feature type="compositionally biased region" description="Low complexity" evidence="8">
    <location>
        <begin position="1"/>
        <end position="16"/>
    </location>
</feature>
<dbReference type="InterPro" id="IPR050415">
    <property type="entry name" value="MRET"/>
</dbReference>
<evidence type="ECO:0000256" key="1">
    <source>
        <dbReference type="ARBA" id="ARBA00001974"/>
    </source>
</evidence>
<evidence type="ECO:0000256" key="8">
    <source>
        <dbReference type="SAM" id="MobiDB-lite"/>
    </source>
</evidence>
<dbReference type="OrthoDB" id="502624at2"/>
<dbReference type="InterPro" id="IPR012675">
    <property type="entry name" value="Beta-grasp_dom_sf"/>
</dbReference>
<evidence type="ECO:0000256" key="4">
    <source>
        <dbReference type="ARBA" id="ARBA00022723"/>
    </source>
</evidence>
<dbReference type="GO" id="GO:0051537">
    <property type="term" value="F:2 iron, 2 sulfur cluster binding"/>
    <property type="evidence" value="ECO:0007669"/>
    <property type="project" value="UniProtKB-KW"/>
</dbReference>
<evidence type="ECO:0000256" key="6">
    <source>
        <dbReference type="ARBA" id="ARBA00023004"/>
    </source>
</evidence>